<dbReference type="SMART" id="SM00320">
    <property type="entry name" value="WD40"/>
    <property type="match status" value="5"/>
</dbReference>
<evidence type="ECO:0000313" key="4">
    <source>
        <dbReference type="EMBL" id="TWU19331.1"/>
    </source>
</evidence>
<feature type="repeat" description="WD" evidence="3">
    <location>
        <begin position="25"/>
        <end position="58"/>
    </location>
</feature>
<feature type="repeat" description="WD" evidence="3">
    <location>
        <begin position="67"/>
        <end position="108"/>
    </location>
</feature>
<comment type="caution">
    <text evidence="4">The sequence shown here is derived from an EMBL/GenBank/DDBJ whole genome shotgun (WGS) entry which is preliminary data.</text>
</comment>
<keyword evidence="2" id="KW-0677">Repeat</keyword>
<dbReference type="SUPFAM" id="SSF50978">
    <property type="entry name" value="WD40 repeat-like"/>
    <property type="match status" value="1"/>
</dbReference>
<dbReference type="EMBL" id="SJPU01000001">
    <property type="protein sequence ID" value="TWU19331.1"/>
    <property type="molecule type" value="Genomic_DNA"/>
</dbReference>
<dbReference type="Proteomes" id="UP000319908">
    <property type="component" value="Unassembled WGS sequence"/>
</dbReference>
<dbReference type="CDD" id="cd00200">
    <property type="entry name" value="WD40"/>
    <property type="match status" value="1"/>
</dbReference>
<dbReference type="Pfam" id="PF00400">
    <property type="entry name" value="WD40"/>
    <property type="match status" value="4"/>
</dbReference>
<dbReference type="PROSITE" id="PS50294">
    <property type="entry name" value="WD_REPEATS_REGION"/>
    <property type="match status" value="3"/>
</dbReference>
<dbReference type="PANTHER" id="PTHR19848:SF8">
    <property type="entry name" value="F-BOX AND WD REPEAT DOMAIN CONTAINING 7"/>
    <property type="match status" value="1"/>
</dbReference>
<dbReference type="PRINTS" id="PR00320">
    <property type="entry name" value="GPROTEINBRPT"/>
</dbReference>
<evidence type="ECO:0000256" key="2">
    <source>
        <dbReference type="ARBA" id="ARBA00022737"/>
    </source>
</evidence>
<evidence type="ECO:0000313" key="5">
    <source>
        <dbReference type="Proteomes" id="UP000319908"/>
    </source>
</evidence>
<dbReference type="Gene3D" id="2.130.10.10">
    <property type="entry name" value="YVTN repeat-like/Quinoprotein amine dehydrogenase"/>
    <property type="match status" value="2"/>
</dbReference>
<dbReference type="AlphaFoldDB" id="A0A5C6C747"/>
<dbReference type="InterPro" id="IPR001680">
    <property type="entry name" value="WD40_rpt"/>
</dbReference>
<feature type="repeat" description="WD" evidence="3">
    <location>
        <begin position="192"/>
        <end position="233"/>
    </location>
</feature>
<sequence>MIATASADRVWRLFSTSGGSPVREISGHDGSATSIAAFPSSNSLATASSDGTIKMWSLPRGIEQWSRNAHAGRVLAINFSANGEVLASVGTDSKWRIWNPADGTLVSEHKCSHANGCLALNPSGTEIVYNAVPNGADIVSVGTGRQRKRLSSQSGPATAACYSSDGRQFVLGESGGRLVVYDTASWRQQFECNGHQGKVNQIVFSRDDRMIWSASADRTVRCWDALDGSGRETVIEHRESILCVAALLDDAVATGSTDNTAIVWSHPWR</sequence>
<name>A0A5C6C747_9BACT</name>
<dbReference type="PANTHER" id="PTHR19848">
    <property type="entry name" value="WD40 REPEAT PROTEIN"/>
    <property type="match status" value="1"/>
</dbReference>
<gene>
    <name evidence="4" type="ORF">Poly21_15030</name>
</gene>
<protein>
    <submittedName>
        <fullName evidence="4">WD domain, G-beta repeat</fullName>
    </submittedName>
</protein>
<dbReference type="PROSITE" id="PS50082">
    <property type="entry name" value="WD_REPEATS_2"/>
    <property type="match status" value="3"/>
</dbReference>
<proteinExistence type="predicted"/>
<dbReference type="InterPro" id="IPR020472">
    <property type="entry name" value="WD40_PAC1"/>
</dbReference>
<organism evidence="4 5">
    <name type="scientific">Allorhodopirellula heiligendammensis</name>
    <dbReference type="NCBI Taxonomy" id="2714739"/>
    <lineage>
        <taxon>Bacteria</taxon>
        <taxon>Pseudomonadati</taxon>
        <taxon>Planctomycetota</taxon>
        <taxon>Planctomycetia</taxon>
        <taxon>Pirellulales</taxon>
        <taxon>Pirellulaceae</taxon>
        <taxon>Allorhodopirellula</taxon>
    </lineage>
</organism>
<keyword evidence="1 3" id="KW-0853">WD repeat</keyword>
<accession>A0A5C6C747</accession>
<dbReference type="InterPro" id="IPR015943">
    <property type="entry name" value="WD40/YVTN_repeat-like_dom_sf"/>
</dbReference>
<evidence type="ECO:0000256" key="1">
    <source>
        <dbReference type="ARBA" id="ARBA00022574"/>
    </source>
</evidence>
<dbReference type="InterPro" id="IPR036322">
    <property type="entry name" value="WD40_repeat_dom_sf"/>
</dbReference>
<evidence type="ECO:0000256" key="3">
    <source>
        <dbReference type="PROSITE-ProRule" id="PRU00221"/>
    </source>
</evidence>
<keyword evidence="5" id="KW-1185">Reference proteome</keyword>
<reference evidence="4 5" key="1">
    <citation type="journal article" date="2020" name="Antonie Van Leeuwenhoek">
        <title>Rhodopirellula heiligendammensis sp. nov., Rhodopirellula pilleata sp. nov., and Rhodopirellula solitaria sp. nov. isolated from natural or artificial marine surfaces in Northern Germany and California, USA, and emended description of the genus Rhodopirellula.</title>
        <authorList>
            <person name="Kallscheuer N."/>
            <person name="Wiegand S."/>
            <person name="Jogler M."/>
            <person name="Boedeker C."/>
            <person name="Peeters S.H."/>
            <person name="Rast P."/>
            <person name="Heuer A."/>
            <person name="Jetten M.S.M."/>
            <person name="Rohde M."/>
            <person name="Jogler C."/>
        </authorList>
    </citation>
    <scope>NUCLEOTIDE SEQUENCE [LARGE SCALE GENOMIC DNA]</scope>
    <source>
        <strain evidence="4 5">Poly21</strain>
    </source>
</reference>